<proteinExistence type="predicted"/>
<dbReference type="Proteomes" id="UP001379949">
    <property type="component" value="Unassembled WGS sequence"/>
</dbReference>
<evidence type="ECO:0008006" key="3">
    <source>
        <dbReference type="Google" id="ProtNLM"/>
    </source>
</evidence>
<evidence type="ECO:0000313" key="1">
    <source>
        <dbReference type="EMBL" id="MEL0613266.1"/>
    </source>
</evidence>
<dbReference type="EMBL" id="JBAKAR010000005">
    <property type="protein sequence ID" value="MEL0613266.1"/>
    <property type="molecule type" value="Genomic_DNA"/>
</dbReference>
<gene>
    <name evidence="1" type="ORF">V6242_08910</name>
</gene>
<sequence>MNKTTIKLAGIGALVSVLSGCSTGLKDNSDDYRNDTVNSVVLQAPAGSLSSRDDLVIPHENQIASVEPGSKFTVPRATFVFYPMAKIDVIMKANRVVLDVPANLVQSKKMVKDFLMALHGDGESIASDTDKQIVSMPFQFIKQGWWASMWSHVSRDFPEQIVFSFSFSSSEKGTLVAVQYRVEDRGEAVTDWLSPTTRNDMYADTLRLWGDMARQLNKQSVSLSEQGSKAPFHVWIDHRGLLAIHLKPKANVQDALVTQLAGAGLTQVSGKENTLAVLPLASDKTDGFAPNATESDAVSWDKREYKYSIIHQKAGDFLMIDVSTSPTPEITSFLLAQRFVK</sequence>
<name>A0ABU9G443_9GAMM</name>
<protein>
    <recommendedName>
        <fullName evidence="3">Outer membrane protein assembly factor BamC</fullName>
    </recommendedName>
</protein>
<reference evidence="1 2" key="1">
    <citation type="submission" date="2024-02" db="EMBL/GenBank/DDBJ databases">
        <title>Bacteria isolated from the canopy kelp, Nereocystis luetkeana.</title>
        <authorList>
            <person name="Pfister C.A."/>
            <person name="Younker I.T."/>
            <person name="Light S.H."/>
        </authorList>
    </citation>
    <scope>NUCLEOTIDE SEQUENCE [LARGE SCALE GENOMIC DNA]</scope>
    <source>
        <strain evidence="1 2">TI.4.07</strain>
    </source>
</reference>
<keyword evidence="2" id="KW-1185">Reference proteome</keyword>
<dbReference type="PROSITE" id="PS51257">
    <property type="entry name" value="PROKAR_LIPOPROTEIN"/>
    <property type="match status" value="1"/>
</dbReference>
<organism evidence="1 2">
    <name type="scientific">Marinomonas arenicola</name>
    <dbReference type="NCBI Taxonomy" id="569601"/>
    <lineage>
        <taxon>Bacteria</taxon>
        <taxon>Pseudomonadati</taxon>
        <taxon>Pseudomonadota</taxon>
        <taxon>Gammaproteobacteria</taxon>
        <taxon>Oceanospirillales</taxon>
        <taxon>Oceanospirillaceae</taxon>
        <taxon>Marinomonas</taxon>
    </lineage>
</organism>
<evidence type="ECO:0000313" key="2">
    <source>
        <dbReference type="Proteomes" id="UP001379949"/>
    </source>
</evidence>
<accession>A0ABU9G443</accession>
<dbReference type="RefSeq" id="WP_341567059.1">
    <property type="nucleotide sequence ID" value="NZ_JBAKAR010000005.1"/>
</dbReference>
<comment type="caution">
    <text evidence="1">The sequence shown here is derived from an EMBL/GenBank/DDBJ whole genome shotgun (WGS) entry which is preliminary data.</text>
</comment>